<dbReference type="AlphaFoldDB" id="A0A665WMS6"/>
<dbReference type="Proteomes" id="UP000472264">
    <property type="component" value="Chromosome 24"/>
</dbReference>
<dbReference type="Ensembl" id="ENSENLT00000045914.1">
    <property type="protein sequence ID" value="ENSENLP00000044802.1"/>
    <property type="gene ID" value="ENSENLG00000019073.1"/>
</dbReference>
<evidence type="ECO:0000313" key="1">
    <source>
        <dbReference type="Ensembl" id="ENSENLP00000044802.1"/>
    </source>
</evidence>
<reference evidence="1" key="2">
    <citation type="submission" date="2025-08" db="UniProtKB">
        <authorList>
            <consortium name="Ensembl"/>
        </authorList>
    </citation>
    <scope>IDENTIFICATION</scope>
</reference>
<accession>A0A665WMS6</accession>
<sequence length="53" mass="6170">MLFFLCEDKHKHTHTFVQAHAHTMLFVGRSQHLSLTGWLLRNILSSPLRASVR</sequence>
<evidence type="ECO:0000313" key="2">
    <source>
        <dbReference type="Proteomes" id="UP000472264"/>
    </source>
</evidence>
<keyword evidence="2" id="KW-1185">Reference proteome</keyword>
<dbReference type="InParanoid" id="A0A665WMS6"/>
<protein>
    <submittedName>
        <fullName evidence="1">Uncharacterized protein</fullName>
    </submittedName>
</protein>
<name>A0A665WMS6_ECHNA</name>
<organism evidence="1 2">
    <name type="scientific">Echeneis naucrates</name>
    <name type="common">Live sharksucker</name>
    <dbReference type="NCBI Taxonomy" id="173247"/>
    <lineage>
        <taxon>Eukaryota</taxon>
        <taxon>Metazoa</taxon>
        <taxon>Chordata</taxon>
        <taxon>Craniata</taxon>
        <taxon>Vertebrata</taxon>
        <taxon>Euteleostomi</taxon>
        <taxon>Actinopterygii</taxon>
        <taxon>Neopterygii</taxon>
        <taxon>Teleostei</taxon>
        <taxon>Neoteleostei</taxon>
        <taxon>Acanthomorphata</taxon>
        <taxon>Carangaria</taxon>
        <taxon>Carangiformes</taxon>
        <taxon>Echeneidae</taxon>
        <taxon>Echeneis</taxon>
    </lineage>
</organism>
<reference evidence="1" key="1">
    <citation type="submission" date="2021-04" db="EMBL/GenBank/DDBJ databases">
        <authorList>
            <consortium name="Wellcome Sanger Institute Data Sharing"/>
        </authorList>
    </citation>
    <scope>NUCLEOTIDE SEQUENCE [LARGE SCALE GENOMIC DNA]</scope>
</reference>
<proteinExistence type="predicted"/>
<reference evidence="1" key="3">
    <citation type="submission" date="2025-09" db="UniProtKB">
        <authorList>
            <consortium name="Ensembl"/>
        </authorList>
    </citation>
    <scope>IDENTIFICATION</scope>
</reference>